<evidence type="ECO:0000313" key="2">
    <source>
        <dbReference type="Proteomes" id="UP000821845"/>
    </source>
</evidence>
<reference evidence="1" key="1">
    <citation type="submission" date="2020-05" db="EMBL/GenBank/DDBJ databases">
        <title>Large-scale comparative analyses of tick genomes elucidate their genetic diversity and vector capacities.</title>
        <authorList>
            <person name="Jia N."/>
            <person name="Wang J."/>
            <person name="Shi W."/>
            <person name="Du L."/>
            <person name="Sun Y."/>
            <person name="Zhan W."/>
            <person name="Jiang J."/>
            <person name="Wang Q."/>
            <person name="Zhang B."/>
            <person name="Ji P."/>
            <person name="Sakyi L.B."/>
            <person name="Cui X."/>
            <person name="Yuan T."/>
            <person name="Jiang B."/>
            <person name="Yang W."/>
            <person name="Lam T.T.-Y."/>
            <person name="Chang Q."/>
            <person name="Ding S."/>
            <person name="Wang X."/>
            <person name="Zhu J."/>
            <person name="Ruan X."/>
            <person name="Zhao L."/>
            <person name="Wei J."/>
            <person name="Que T."/>
            <person name="Du C."/>
            <person name="Cheng J."/>
            <person name="Dai P."/>
            <person name="Han X."/>
            <person name="Huang E."/>
            <person name="Gao Y."/>
            <person name="Liu J."/>
            <person name="Shao H."/>
            <person name="Ye R."/>
            <person name="Li L."/>
            <person name="Wei W."/>
            <person name="Wang X."/>
            <person name="Wang C."/>
            <person name="Yang T."/>
            <person name="Huo Q."/>
            <person name="Li W."/>
            <person name="Guo W."/>
            <person name="Chen H."/>
            <person name="Zhou L."/>
            <person name="Ni X."/>
            <person name="Tian J."/>
            <person name="Zhou Y."/>
            <person name="Sheng Y."/>
            <person name="Liu T."/>
            <person name="Pan Y."/>
            <person name="Xia L."/>
            <person name="Li J."/>
            <person name="Zhao F."/>
            <person name="Cao W."/>
        </authorList>
    </citation>
    <scope>NUCLEOTIDE SEQUENCE</scope>
    <source>
        <strain evidence="1">Hyas-2018</strain>
    </source>
</reference>
<evidence type="ECO:0000313" key="1">
    <source>
        <dbReference type="EMBL" id="KAH6945107.1"/>
    </source>
</evidence>
<keyword evidence="2" id="KW-1185">Reference proteome</keyword>
<gene>
    <name evidence="1" type="ORF">HPB50_007252</name>
</gene>
<comment type="caution">
    <text evidence="1">The sequence shown here is derived from an EMBL/GenBank/DDBJ whole genome shotgun (WGS) entry which is preliminary data.</text>
</comment>
<sequence length="195" mass="21413">MHYCKEISTPVLVEWPSCLYNTSGWLYLGRRDTDGATQRRERDRKQKVVCSRANIIARGSVKPQSGGQPARQAHAAPGSRTTAARDKTDTRWQQPAALCRRQDWSVAAAVAPAGRITLTLDMSATAGYDYDYAPVPPPLTRGAVALMHGAGARTSRRLLEGVEKHLRAIAADLRQRKPVDIRANAVARLSRVSVE</sequence>
<dbReference type="EMBL" id="CM023481">
    <property type="protein sequence ID" value="KAH6945107.1"/>
    <property type="molecule type" value="Genomic_DNA"/>
</dbReference>
<name>A0ACB7TC64_HYAAI</name>
<accession>A0ACB7TC64</accession>
<protein>
    <submittedName>
        <fullName evidence="1">Uncharacterized protein</fullName>
    </submittedName>
</protein>
<proteinExistence type="predicted"/>
<organism evidence="1 2">
    <name type="scientific">Hyalomma asiaticum</name>
    <name type="common">Tick</name>
    <dbReference type="NCBI Taxonomy" id="266040"/>
    <lineage>
        <taxon>Eukaryota</taxon>
        <taxon>Metazoa</taxon>
        <taxon>Ecdysozoa</taxon>
        <taxon>Arthropoda</taxon>
        <taxon>Chelicerata</taxon>
        <taxon>Arachnida</taxon>
        <taxon>Acari</taxon>
        <taxon>Parasitiformes</taxon>
        <taxon>Ixodida</taxon>
        <taxon>Ixodoidea</taxon>
        <taxon>Ixodidae</taxon>
        <taxon>Hyalomminae</taxon>
        <taxon>Hyalomma</taxon>
    </lineage>
</organism>
<dbReference type="Proteomes" id="UP000821845">
    <property type="component" value="Chromosome 1"/>
</dbReference>